<dbReference type="OrthoDB" id="2017405at2759"/>
<dbReference type="InterPro" id="IPR021475">
    <property type="entry name" value="Pants/Emi1-like"/>
</dbReference>
<dbReference type="Pfam" id="PF11326">
    <property type="entry name" value="PANTS-like"/>
    <property type="match status" value="1"/>
</dbReference>
<organism evidence="1 2">
    <name type="scientific">Malassezia vespertilionis</name>
    <dbReference type="NCBI Taxonomy" id="2020962"/>
    <lineage>
        <taxon>Eukaryota</taxon>
        <taxon>Fungi</taxon>
        <taxon>Dikarya</taxon>
        <taxon>Basidiomycota</taxon>
        <taxon>Ustilaginomycotina</taxon>
        <taxon>Malasseziomycetes</taxon>
        <taxon>Malasseziales</taxon>
        <taxon>Malasseziaceae</taxon>
        <taxon>Malassezia</taxon>
    </lineage>
</organism>
<dbReference type="STRING" id="2020962.A0A2N1J9U2"/>
<evidence type="ECO:0008006" key="3">
    <source>
        <dbReference type="Google" id="ProtNLM"/>
    </source>
</evidence>
<sequence>MGAAASKPGGAAATQGFEQLHKEELALDAAATSQKEVPSCLTLFDRWLSCYALGVQFRNVYRYGTIADCAPRREDFKFCLTMRELDPEMRRAAWLNRRAEEKAHQRQSVHSSENVWEMRRDPLLSKEYEDDAFPAP</sequence>
<proteinExistence type="predicted"/>
<keyword evidence="2" id="KW-1185">Reference proteome</keyword>
<dbReference type="PANTHER" id="PTHR28052:SF1">
    <property type="entry name" value="UPF0545 PROTEIN C22ORF39"/>
    <property type="match status" value="1"/>
</dbReference>
<evidence type="ECO:0000313" key="2">
    <source>
        <dbReference type="Proteomes" id="UP000232875"/>
    </source>
</evidence>
<dbReference type="PANTHER" id="PTHR28052">
    <property type="entry name" value="UPF0545 PROTEIN C22ORF39"/>
    <property type="match status" value="1"/>
</dbReference>
<dbReference type="AlphaFoldDB" id="A0A2N1J9U2"/>
<dbReference type="Proteomes" id="UP000232875">
    <property type="component" value="Unassembled WGS sequence"/>
</dbReference>
<gene>
    <name evidence="1" type="ORF">MVES_003038</name>
</gene>
<dbReference type="EMBL" id="KZ454992">
    <property type="protein sequence ID" value="PKI83323.1"/>
    <property type="molecule type" value="Genomic_DNA"/>
</dbReference>
<accession>A0A2N1J9U2</accession>
<name>A0A2N1J9U2_9BASI</name>
<protein>
    <recommendedName>
        <fullName evidence="3">Early meiotic induction protein 1</fullName>
    </recommendedName>
</protein>
<reference evidence="1 2" key="1">
    <citation type="submission" date="2017-10" db="EMBL/GenBank/DDBJ databases">
        <title>A novel species of cold-tolerant Malassezia isolated from bats.</title>
        <authorList>
            <person name="Lorch J.M."/>
            <person name="Palmer J.M."/>
            <person name="Vanderwolf K.J."/>
            <person name="Schmidt K.Z."/>
            <person name="Verant M.L."/>
            <person name="Weller T.J."/>
            <person name="Blehert D.S."/>
        </authorList>
    </citation>
    <scope>NUCLEOTIDE SEQUENCE [LARGE SCALE GENOMIC DNA]</scope>
    <source>
        <strain evidence="1 2">NWHC:44797-103</strain>
    </source>
</reference>
<evidence type="ECO:0000313" key="1">
    <source>
        <dbReference type="EMBL" id="PKI83323.1"/>
    </source>
</evidence>